<evidence type="ECO:0000256" key="1">
    <source>
        <dbReference type="ARBA" id="ARBA00004123"/>
    </source>
</evidence>
<accession>A0A0N4UVS4</accession>
<feature type="coiled-coil region" evidence="7">
    <location>
        <begin position="211"/>
        <end position="262"/>
    </location>
</feature>
<name>A0A0N4UVS4_ENTVE</name>
<feature type="compositionally biased region" description="Polar residues" evidence="8">
    <location>
        <begin position="271"/>
        <end position="282"/>
    </location>
</feature>
<evidence type="ECO:0000313" key="13">
    <source>
        <dbReference type="WBParaSite" id="EVEC_0000155501-mRNA-1"/>
    </source>
</evidence>
<keyword evidence="5" id="KW-0539">Nucleus</keyword>
<evidence type="ECO:0000256" key="4">
    <source>
        <dbReference type="ARBA" id="ARBA00023163"/>
    </source>
</evidence>
<dbReference type="PANTHER" id="PTHR12855">
    <property type="entry name" value="DNA METHYLTRANSFERASE 1-ASSOCIATED PROTEIN 1 FAMILY MEMBER"/>
    <property type="match status" value="1"/>
</dbReference>
<proteinExistence type="predicted"/>
<dbReference type="GO" id="GO:0006281">
    <property type="term" value="P:DNA repair"/>
    <property type="evidence" value="ECO:0007669"/>
    <property type="project" value="InterPro"/>
</dbReference>
<dbReference type="SUPFAM" id="SSF46689">
    <property type="entry name" value="Homeodomain-like"/>
    <property type="match status" value="1"/>
</dbReference>
<evidence type="ECO:0000259" key="10">
    <source>
        <dbReference type="Pfam" id="PF16282"/>
    </source>
</evidence>
<protein>
    <recommendedName>
        <fullName evidence="6">DNA methyltransferase 1-associated protein 1</fullName>
    </recommendedName>
</protein>
<dbReference type="InterPro" id="IPR009057">
    <property type="entry name" value="Homeodomain-like_sf"/>
</dbReference>
<keyword evidence="7" id="KW-0175">Coiled coil</keyword>
<dbReference type="STRING" id="51028.A0A0N4UVS4"/>
<keyword evidence="2" id="KW-0156">Chromatin regulator</keyword>
<dbReference type="FunFam" id="1.10.10.60:FF:000087">
    <property type="entry name" value="DNA methyltransferase 1-associated protein 1"/>
    <property type="match status" value="1"/>
</dbReference>
<keyword evidence="12" id="KW-1185">Reference proteome</keyword>
<evidence type="ECO:0000256" key="5">
    <source>
        <dbReference type="ARBA" id="ARBA00023242"/>
    </source>
</evidence>
<dbReference type="EMBL" id="UXUI01007190">
    <property type="protein sequence ID" value="VDD86120.1"/>
    <property type="molecule type" value="Genomic_DNA"/>
</dbReference>
<dbReference type="Pfam" id="PF16282">
    <property type="entry name" value="SANT_DAMP1_like"/>
    <property type="match status" value="1"/>
</dbReference>
<reference evidence="13" key="1">
    <citation type="submission" date="2017-02" db="UniProtKB">
        <authorList>
            <consortium name="WormBaseParasite"/>
        </authorList>
    </citation>
    <scope>IDENTIFICATION</scope>
</reference>
<evidence type="ECO:0000256" key="6">
    <source>
        <dbReference type="ARBA" id="ARBA00067416"/>
    </source>
</evidence>
<feature type="region of interest" description="Disordered" evidence="8">
    <location>
        <begin position="410"/>
        <end position="432"/>
    </location>
</feature>
<sequence>MNTSDAQDLLGWSPAPNKDDTPLALTDVDKKKKRSRPEAGFKRPEGMHRELFSLIGRNQELELAALIPSSTKDRSYRSRKARFGIQRVRPWLWRPFKNPARDDDLQLCHWERADREKTDYLFARFNKVITIPEFTDEEYDKCLVSQKWTKEDTIHLFDLCKRFDLRWIIIADRWAGSTRRSIEDMKDRFYTVINELNTLNGVEAEPLCYDAEHERRRKEQLTKQWDRTRQEIEEEEMLIIELKKIEIRRRERERKAQDLQKLITASDRMGASTSNLTSSVSPASAIKKKAHRPKASGGSLPHSSSSAFLAEHSSLRFPEFRSAGAHLRSQEMKLPTNIGQKKLKNIETVIEKLKLDMVPIGDEEIMFDIPSRLRVYNASDGDSAEVEGTRHPGRAITDMIELSTFLAVSRKRKASTPMPSTPLAESRRLRKT</sequence>
<dbReference type="GO" id="GO:0000812">
    <property type="term" value="C:Swr1 complex"/>
    <property type="evidence" value="ECO:0007669"/>
    <property type="project" value="TreeGrafter"/>
</dbReference>
<evidence type="ECO:0000256" key="7">
    <source>
        <dbReference type="SAM" id="Coils"/>
    </source>
</evidence>
<dbReference type="Gene3D" id="1.10.10.60">
    <property type="entry name" value="Homeodomain-like"/>
    <property type="match status" value="1"/>
</dbReference>
<feature type="domain" description="DNA methyltransferase 1-associated 1" evidence="9">
    <location>
        <begin position="234"/>
        <end position="366"/>
    </location>
</feature>
<evidence type="ECO:0000259" key="9">
    <source>
        <dbReference type="Pfam" id="PF05499"/>
    </source>
</evidence>
<evidence type="ECO:0000313" key="12">
    <source>
        <dbReference type="Proteomes" id="UP000274131"/>
    </source>
</evidence>
<evidence type="ECO:0000313" key="11">
    <source>
        <dbReference type="EMBL" id="VDD86120.1"/>
    </source>
</evidence>
<dbReference type="GO" id="GO:0000122">
    <property type="term" value="P:negative regulation of transcription by RNA polymerase II"/>
    <property type="evidence" value="ECO:0007669"/>
    <property type="project" value="TreeGrafter"/>
</dbReference>
<keyword evidence="4" id="KW-0804">Transcription</keyword>
<dbReference type="GO" id="GO:0003714">
    <property type="term" value="F:transcription corepressor activity"/>
    <property type="evidence" value="ECO:0007669"/>
    <property type="project" value="TreeGrafter"/>
</dbReference>
<feature type="region of interest" description="Disordered" evidence="8">
    <location>
        <begin position="1"/>
        <end position="42"/>
    </location>
</feature>
<dbReference type="AlphaFoldDB" id="A0A0N4UVS4"/>
<reference evidence="11 12" key="2">
    <citation type="submission" date="2018-10" db="EMBL/GenBank/DDBJ databases">
        <authorList>
            <consortium name="Pathogen Informatics"/>
        </authorList>
    </citation>
    <scope>NUCLEOTIDE SEQUENCE [LARGE SCALE GENOMIC DNA]</scope>
</reference>
<keyword evidence="3" id="KW-0805">Transcription regulation</keyword>
<organism evidence="13">
    <name type="scientific">Enterobius vermicularis</name>
    <name type="common">Human pinworm</name>
    <dbReference type="NCBI Taxonomy" id="51028"/>
    <lineage>
        <taxon>Eukaryota</taxon>
        <taxon>Metazoa</taxon>
        <taxon>Ecdysozoa</taxon>
        <taxon>Nematoda</taxon>
        <taxon>Chromadorea</taxon>
        <taxon>Rhabditida</taxon>
        <taxon>Spirurina</taxon>
        <taxon>Oxyuridomorpha</taxon>
        <taxon>Oxyuroidea</taxon>
        <taxon>Oxyuridae</taxon>
        <taxon>Enterobius</taxon>
    </lineage>
</organism>
<dbReference type="WBParaSite" id="EVEC_0000155501-mRNA-1">
    <property type="protein sequence ID" value="EVEC_0000155501-mRNA-1"/>
    <property type="gene ID" value="EVEC_0000155501"/>
</dbReference>
<dbReference type="OrthoDB" id="19740at2759"/>
<dbReference type="GO" id="GO:0035267">
    <property type="term" value="C:NuA4 histone acetyltransferase complex"/>
    <property type="evidence" value="ECO:0007669"/>
    <property type="project" value="InterPro"/>
</dbReference>
<evidence type="ECO:0000256" key="8">
    <source>
        <dbReference type="SAM" id="MobiDB-lite"/>
    </source>
</evidence>
<dbReference type="PANTHER" id="PTHR12855:SF10">
    <property type="entry name" value="DNA METHYLTRANSFERASE 1-ASSOCIATED PROTEIN 1"/>
    <property type="match status" value="1"/>
</dbReference>
<evidence type="ECO:0000256" key="2">
    <source>
        <dbReference type="ARBA" id="ARBA00022853"/>
    </source>
</evidence>
<dbReference type="Proteomes" id="UP000274131">
    <property type="component" value="Unassembled WGS sequence"/>
</dbReference>
<gene>
    <name evidence="11" type="ORF">EVEC_LOCUS1263</name>
</gene>
<feature type="domain" description="DAMP1 SANT/Myb-like" evidence="10">
    <location>
        <begin position="120"/>
        <end position="196"/>
    </location>
</feature>
<dbReference type="Pfam" id="PF05499">
    <property type="entry name" value="DMAP1"/>
    <property type="match status" value="1"/>
</dbReference>
<dbReference type="InterPro" id="IPR027109">
    <property type="entry name" value="Swc4/Dmap1"/>
</dbReference>
<comment type="subcellular location">
    <subcellularLocation>
        <location evidence="1">Nucleus</location>
    </subcellularLocation>
</comment>
<dbReference type="GO" id="GO:0006338">
    <property type="term" value="P:chromatin remodeling"/>
    <property type="evidence" value="ECO:0007669"/>
    <property type="project" value="InterPro"/>
</dbReference>
<evidence type="ECO:0000256" key="3">
    <source>
        <dbReference type="ARBA" id="ARBA00023015"/>
    </source>
</evidence>
<dbReference type="InterPro" id="IPR008468">
    <property type="entry name" value="DMAP1"/>
</dbReference>
<feature type="region of interest" description="Disordered" evidence="8">
    <location>
        <begin position="270"/>
        <end position="304"/>
    </location>
</feature>
<dbReference type="InterPro" id="IPR032563">
    <property type="entry name" value="DAMP1_SANT-like"/>
</dbReference>